<keyword evidence="1" id="KW-1133">Transmembrane helix</keyword>
<evidence type="ECO:0000313" key="2">
    <source>
        <dbReference type="EMBL" id="KAJ4256185.1"/>
    </source>
</evidence>
<dbReference type="OrthoDB" id="77878at2759"/>
<dbReference type="Pfam" id="PF05705">
    <property type="entry name" value="DUF829"/>
    <property type="match status" value="1"/>
</dbReference>
<evidence type="ECO:0000313" key="3">
    <source>
        <dbReference type="Proteomes" id="UP001152049"/>
    </source>
</evidence>
<keyword evidence="1" id="KW-0472">Membrane</keyword>
<proteinExistence type="predicted"/>
<name>A0A9W8RXF6_9HYPO</name>
<keyword evidence="1" id="KW-0812">Transmembrane</keyword>
<gene>
    <name evidence="2" type="ORF">NW762_009263</name>
</gene>
<dbReference type="Proteomes" id="UP001152049">
    <property type="component" value="Unassembled WGS sequence"/>
</dbReference>
<dbReference type="EMBL" id="JAOQAZ010000019">
    <property type="protein sequence ID" value="KAJ4256185.1"/>
    <property type="molecule type" value="Genomic_DNA"/>
</dbReference>
<reference evidence="2" key="1">
    <citation type="submission" date="2022-09" db="EMBL/GenBank/DDBJ databases">
        <title>Fusarium specimens isolated from Avocado Roots.</title>
        <authorList>
            <person name="Stajich J."/>
            <person name="Roper C."/>
            <person name="Heimlech-Rivalta G."/>
        </authorList>
    </citation>
    <scope>NUCLEOTIDE SEQUENCE</scope>
    <source>
        <strain evidence="2">CF00136</strain>
    </source>
</reference>
<keyword evidence="3" id="KW-1185">Reference proteome</keyword>
<dbReference type="InterPro" id="IPR008547">
    <property type="entry name" value="DUF829_TMEM53"/>
</dbReference>
<dbReference type="PANTHER" id="PTHR12265">
    <property type="entry name" value="TRANSMEMBRANE PROTEIN 53"/>
    <property type="match status" value="1"/>
</dbReference>
<organism evidence="2 3">
    <name type="scientific">Fusarium torreyae</name>
    <dbReference type="NCBI Taxonomy" id="1237075"/>
    <lineage>
        <taxon>Eukaryota</taxon>
        <taxon>Fungi</taxon>
        <taxon>Dikarya</taxon>
        <taxon>Ascomycota</taxon>
        <taxon>Pezizomycotina</taxon>
        <taxon>Sordariomycetes</taxon>
        <taxon>Hypocreomycetidae</taxon>
        <taxon>Hypocreales</taxon>
        <taxon>Nectriaceae</taxon>
        <taxon>Fusarium</taxon>
    </lineage>
</organism>
<dbReference type="PANTHER" id="PTHR12265:SF40">
    <property type="entry name" value="DUF829-DOMAIN-CONTAINING PROTEIN"/>
    <property type="match status" value="1"/>
</dbReference>
<comment type="caution">
    <text evidence="2">The sequence shown here is derived from an EMBL/GenBank/DDBJ whole genome shotgun (WGS) entry which is preliminary data.</text>
</comment>
<accession>A0A9W8RXF6</accession>
<evidence type="ECO:0008006" key="4">
    <source>
        <dbReference type="Google" id="ProtNLM"/>
    </source>
</evidence>
<feature type="transmembrane region" description="Helical" evidence="1">
    <location>
        <begin position="181"/>
        <end position="200"/>
    </location>
</feature>
<protein>
    <recommendedName>
        <fullName evidence="4">Transmembrane protein 53</fullName>
    </recommendedName>
</protein>
<sequence length="281" mass="31188">MSTDSAPVKAKPLAYMEKLSSELYVYRPAASSVAASSVGASAPPKLIIIASWTNALDAHIAKYVDKYRELYPTSQILLIKSVNKTLFDPPTLAESVKPAVPIIRATFPEAPSSSSDPEILIHLFSNGGSASISALYDEYAASARGGEDPYLPPHVMVFDSAPGAQRVFNSAAFFLVGFPKFQRLMMTPFVYLLVIGWHFLKLMGITKDWLIYWGKTHNEAKGKKERELRRTYIYSETDALVGYQDVEDRGAEAVKLGFNVRMEKFNKGSQHVNHARSRPHI</sequence>
<evidence type="ECO:0000256" key="1">
    <source>
        <dbReference type="SAM" id="Phobius"/>
    </source>
</evidence>
<dbReference type="AlphaFoldDB" id="A0A9W8RXF6"/>